<feature type="binding site" evidence="2">
    <location>
        <position position="64"/>
    </location>
    <ligand>
        <name>a divalent metal cation</name>
        <dbReference type="ChEBI" id="CHEBI:60240"/>
        <label>2</label>
    </ligand>
</feature>
<evidence type="ECO:0000256" key="1">
    <source>
        <dbReference type="ARBA" id="ARBA00006964"/>
    </source>
</evidence>
<dbReference type="AlphaFoldDB" id="A0A0H2RTS2"/>
<feature type="binding site" evidence="2">
    <location>
        <position position="192"/>
    </location>
    <ligand>
        <name>a divalent metal cation</name>
        <dbReference type="ChEBI" id="CHEBI:60240"/>
        <label>1</label>
    </ligand>
</feature>
<dbReference type="Proteomes" id="UP000053477">
    <property type="component" value="Unassembled WGS sequence"/>
</dbReference>
<organism evidence="3 4">
    <name type="scientific">Schizopora paradoxa</name>
    <dbReference type="NCBI Taxonomy" id="27342"/>
    <lineage>
        <taxon>Eukaryota</taxon>
        <taxon>Fungi</taxon>
        <taxon>Dikarya</taxon>
        <taxon>Basidiomycota</taxon>
        <taxon>Agaricomycotina</taxon>
        <taxon>Agaricomycetes</taxon>
        <taxon>Hymenochaetales</taxon>
        <taxon>Schizoporaceae</taxon>
        <taxon>Schizopora</taxon>
    </lineage>
</organism>
<keyword evidence="4" id="KW-1185">Reference proteome</keyword>
<dbReference type="InParanoid" id="A0A0H2RTS2"/>
<comment type="similarity">
    <text evidence="1">Belongs to the GTP cyclohydrolase I type 2/NIF3 family.</text>
</comment>
<evidence type="ECO:0000256" key="2">
    <source>
        <dbReference type="PIRSR" id="PIRSR602678-1"/>
    </source>
</evidence>
<protein>
    <submittedName>
        <fullName evidence="3">NGG1p interacting factor 3</fullName>
    </submittedName>
</protein>
<feature type="binding site" evidence="2">
    <location>
        <position position="196"/>
    </location>
    <ligand>
        <name>a divalent metal cation</name>
        <dbReference type="ChEBI" id="CHEBI:60240"/>
        <label>1</label>
    </ligand>
</feature>
<dbReference type="Gene3D" id="3.40.1390.30">
    <property type="entry name" value="NIF3 (NGG1p interacting factor 3)-like"/>
    <property type="match status" value="1"/>
</dbReference>
<dbReference type="GO" id="GO:0005739">
    <property type="term" value="C:mitochondrion"/>
    <property type="evidence" value="ECO:0007669"/>
    <property type="project" value="TreeGrafter"/>
</dbReference>
<dbReference type="Pfam" id="PF01784">
    <property type="entry name" value="DUF34_NIF3"/>
    <property type="match status" value="1"/>
</dbReference>
<dbReference type="EMBL" id="KQ086100">
    <property type="protein sequence ID" value="KLO08236.1"/>
    <property type="molecule type" value="Genomic_DNA"/>
</dbReference>
<sequence>MLTIDITPPVLQEALKKDVNMIVSYHTPIFRPLRTLTLSNPLQATLLRCAQAGISVYTPHSALDATAGGINDWLASLFPSSSSGKNLVSPIVEKDGKPDVGAGRIVKIGNPGISFADCVRSVKEGLGLALVEVAEPYGIGEDKLVESIAICAGSGGSMLDGVDADLYFTGEMAHHEVLASIADGRRVILCGHTNTERGYLKHLGPRLKEELSKDGITGMENLEIVISEDDHHPLRVA</sequence>
<evidence type="ECO:0000313" key="4">
    <source>
        <dbReference type="Proteomes" id="UP000053477"/>
    </source>
</evidence>
<evidence type="ECO:0000313" key="3">
    <source>
        <dbReference type="EMBL" id="KLO08236.1"/>
    </source>
</evidence>
<gene>
    <name evidence="3" type="ORF">SCHPADRAFT_616245</name>
</gene>
<reference evidence="3 4" key="1">
    <citation type="submission" date="2015-04" db="EMBL/GenBank/DDBJ databases">
        <title>Complete genome sequence of Schizopora paradoxa KUC8140, a cosmopolitan wood degrader in East Asia.</title>
        <authorList>
            <consortium name="DOE Joint Genome Institute"/>
            <person name="Min B."/>
            <person name="Park H."/>
            <person name="Jang Y."/>
            <person name="Kim J.-J."/>
            <person name="Kim K.H."/>
            <person name="Pangilinan J."/>
            <person name="Lipzen A."/>
            <person name="Riley R."/>
            <person name="Grigoriev I.V."/>
            <person name="Spatafora J.W."/>
            <person name="Choi I.-G."/>
        </authorList>
    </citation>
    <scope>NUCLEOTIDE SEQUENCE [LARGE SCALE GENOMIC DNA]</scope>
    <source>
        <strain evidence="3 4">KUC8140</strain>
    </source>
</reference>
<dbReference type="PANTHER" id="PTHR13799">
    <property type="entry name" value="NGG1 INTERACTING FACTOR 3"/>
    <property type="match status" value="1"/>
</dbReference>
<dbReference type="InterPro" id="IPR036069">
    <property type="entry name" value="DUF34/NIF3_sf"/>
</dbReference>
<accession>A0A0H2RTS2</accession>
<dbReference type="SUPFAM" id="SSF102705">
    <property type="entry name" value="NIF3 (NGG1p interacting factor 3)-like"/>
    <property type="match status" value="1"/>
</dbReference>
<feature type="binding site" evidence="2">
    <location>
        <position position="26"/>
    </location>
    <ligand>
        <name>a divalent metal cation</name>
        <dbReference type="ChEBI" id="CHEBI:60240"/>
        <label>1</label>
    </ligand>
</feature>
<name>A0A0H2RTS2_9AGAM</name>
<keyword evidence="2" id="KW-0479">Metal-binding</keyword>
<dbReference type="GO" id="GO:0046872">
    <property type="term" value="F:metal ion binding"/>
    <property type="evidence" value="ECO:0007669"/>
    <property type="project" value="UniProtKB-KW"/>
</dbReference>
<dbReference type="InterPro" id="IPR002678">
    <property type="entry name" value="DUF34/NIF3"/>
</dbReference>
<dbReference type="FunCoup" id="A0A0H2RTS2">
    <property type="interactions" value="535"/>
</dbReference>
<dbReference type="STRING" id="27342.A0A0H2RTS2"/>
<dbReference type="PANTHER" id="PTHR13799:SF13">
    <property type="entry name" value="NIF3-LIKE PROTEIN 1"/>
    <property type="match status" value="1"/>
</dbReference>
<proteinExistence type="inferred from homology"/>
<dbReference type="FunFam" id="3.40.1390.30:FF:000001">
    <property type="entry name" value="GTP cyclohydrolase 1 type 2"/>
    <property type="match status" value="1"/>
</dbReference>
<dbReference type="OrthoDB" id="3345469at2759"/>